<dbReference type="PANTHER" id="PTHR21481:SF0">
    <property type="entry name" value="PROTEIN CLEC16A"/>
    <property type="match status" value="1"/>
</dbReference>
<gene>
    <name evidence="3" type="ORF">TVY486_0904480</name>
</gene>
<dbReference type="InterPro" id="IPR039272">
    <property type="entry name" value="CLEC16A/TT9"/>
</dbReference>
<organism evidence="3">
    <name type="scientific">Trypanosoma vivax (strain Y486)</name>
    <dbReference type="NCBI Taxonomy" id="1055687"/>
    <lineage>
        <taxon>Eukaryota</taxon>
        <taxon>Discoba</taxon>
        <taxon>Euglenozoa</taxon>
        <taxon>Kinetoplastea</taxon>
        <taxon>Metakinetoplastina</taxon>
        <taxon>Trypanosomatida</taxon>
        <taxon>Trypanosomatidae</taxon>
        <taxon>Trypanosoma</taxon>
        <taxon>Duttonella</taxon>
    </lineage>
</organism>
<name>G0U2X3_TRYVY</name>
<keyword evidence="1" id="KW-0072">Autophagy</keyword>
<dbReference type="GO" id="GO:0006914">
    <property type="term" value="P:autophagy"/>
    <property type="evidence" value="ECO:0007669"/>
    <property type="project" value="UniProtKB-KW"/>
</dbReference>
<dbReference type="GO" id="GO:0005794">
    <property type="term" value="C:Golgi apparatus"/>
    <property type="evidence" value="ECO:0007669"/>
    <property type="project" value="TreeGrafter"/>
</dbReference>
<feature type="domain" description="FPL" evidence="2">
    <location>
        <begin position="42"/>
        <end position="189"/>
    </location>
</feature>
<sequence length="838" mass="94742">MVKSKISKYNKFSQENVEHLCQQIRRMEEFQEFHDLEFAETLRELAEVIIWCDKSADSAFDIFLELNMIKTLERVVTNAELSATVKMQVINFMTMLLHNFDRESSIYYMCSNNRLNRMISIELDESDDEFLSIYVSFMKNLALRLNEETVQFFFDFRTHAFPLFDRASKLLNVPDRIVRAAARQIVISIAQLRGPIIGIYMENTLKSIFEVISQQLWTQIEGLAETANWYCEPIQESMRFNSSAVVNVLRVHMEDVVDDLFYINDLLETPHKMVSGCLESILIRLVVDPLMAAVEAQVNGQHSASGAVPSFVALSVITRWFLLNKDEHVQQLLRERLLGQGHGNPCEGLLARLLQKGDMECVSVGTVLLGIMAVTGSSNDIGSRRVSDDKAVTLEQLSDGKGSFVPSWNMIQEAVGEFESAFNPWVVPECDSFISFVKKRLEHTATAWWTEMLLVALHFFITHAAFTRMSVFEASLPLLKASVHDVNAMGVLIGALLFLSHTVIRYKKTVYATYLGRSGAEGGPENEGVAGIVPEDGELLMTTYQIIFLEMEHASCMVDTGTTQSWNSLAQEAAHLLPMFPCLDFLQAHLAAVDGDKNNNYCHFLHKKQDYCETQKAIGTMVPQQHRAAHNQLEVRNTEYLMWIKIRRMAHELFKREDQFMLLLRSYRPRYSVGADVTVALNTRAALRCEFVKQRLPPGKEPPLIESGTPMYMIITGTELLFLVGRESRTPINGTNCNWKVAFAFPVVYVHAAISQLPFKVVFTHAHPTVVFQLYVVFRHRTAADAAVEEVMQHSNHCKRLGAALVCGALYPRCSVHADRTADNDTDKVITCGSTAEA</sequence>
<protein>
    <recommendedName>
        <fullName evidence="2">FPL domain-containing protein</fullName>
    </recommendedName>
</protein>
<proteinExistence type="predicted"/>
<reference evidence="3" key="1">
    <citation type="journal article" date="2012" name="Proc. Natl. Acad. Sci. U.S.A.">
        <title>Antigenic diversity is generated by distinct evolutionary mechanisms in African trypanosome species.</title>
        <authorList>
            <person name="Jackson A.P."/>
            <person name="Berry A."/>
            <person name="Aslett M."/>
            <person name="Allison H.C."/>
            <person name="Burton P."/>
            <person name="Vavrova-Anderson J."/>
            <person name="Brown R."/>
            <person name="Browne H."/>
            <person name="Corton N."/>
            <person name="Hauser H."/>
            <person name="Gamble J."/>
            <person name="Gilderthorp R."/>
            <person name="Marcello L."/>
            <person name="McQuillan J."/>
            <person name="Otto T.D."/>
            <person name="Quail M.A."/>
            <person name="Sanders M.J."/>
            <person name="van Tonder A."/>
            <person name="Ginger M.L."/>
            <person name="Field M.C."/>
            <person name="Barry J.D."/>
            <person name="Hertz-Fowler C."/>
            <person name="Berriman M."/>
        </authorList>
    </citation>
    <scope>NUCLEOTIDE SEQUENCE</scope>
    <source>
        <strain evidence="3">Y486</strain>
    </source>
</reference>
<dbReference type="GO" id="GO:0016197">
    <property type="term" value="P:endosomal transport"/>
    <property type="evidence" value="ECO:0007669"/>
    <property type="project" value="TreeGrafter"/>
</dbReference>
<dbReference type="InterPro" id="IPR019155">
    <property type="entry name" value="CLEC16A/TT9_N"/>
</dbReference>
<dbReference type="EMBL" id="HE573025">
    <property type="protein sequence ID" value="CCC50627.1"/>
    <property type="molecule type" value="Genomic_DNA"/>
</dbReference>
<dbReference type="GO" id="GO:1901096">
    <property type="term" value="P:regulation of autophagosome maturation"/>
    <property type="evidence" value="ECO:0007669"/>
    <property type="project" value="TreeGrafter"/>
</dbReference>
<evidence type="ECO:0000313" key="3">
    <source>
        <dbReference type="EMBL" id="CCC50627.1"/>
    </source>
</evidence>
<dbReference type="PANTHER" id="PTHR21481">
    <property type="entry name" value="PROTEIN CLEC16A"/>
    <property type="match status" value="1"/>
</dbReference>
<dbReference type="AlphaFoldDB" id="G0U2X3"/>
<evidence type="ECO:0000256" key="1">
    <source>
        <dbReference type="ARBA" id="ARBA00023006"/>
    </source>
</evidence>
<evidence type="ECO:0000259" key="2">
    <source>
        <dbReference type="Pfam" id="PF09758"/>
    </source>
</evidence>
<dbReference type="GO" id="GO:0007034">
    <property type="term" value="P:vacuolar transport"/>
    <property type="evidence" value="ECO:0007669"/>
    <property type="project" value="TreeGrafter"/>
</dbReference>
<dbReference type="VEuPathDB" id="TriTrypDB:TvY486_0904480"/>
<dbReference type="GO" id="GO:0005770">
    <property type="term" value="C:late endosome"/>
    <property type="evidence" value="ECO:0007669"/>
    <property type="project" value="TreeGrafter"/>
</dbReference>
<accession>G0U2X3</accession>
<dbReference type="Pfam" id="PF09758">
    <property type="entry name" value="FPL"/>
    <property type="match status" value="1"/>
</dbReference>
<dbReference type="OMA" id="IWSDKNA"/>